<sequence length="177" mass="20789">MLIKTKLLFILIGNDKTGKTILQKKLLEKLTGEARERLDTNLGFDIKHSEIKRKYQNVSFGNRSYQEKKKSYGNKVSQYFEKYFKDCDISFISSHLIKNDIEEMIEEGKKRFFNVNAIFFSNSIELNKDDNSDISSLNWDEKFIIHNPNVDKQQLDKQLDRIAESIVDLLINRTKIS</sequence>
<organism evidence="1 2">
    <name type="scientific">Bergeyella zoohelcum</name>
    <dbReference type="NCBI Taxonomy" id="1015"/>
    <lineage>
        <taxon>Bacteria</taxon>
        <taxon>Pseudomonadati</taxon>
        <taxon>Bacteroidota</taxon>
        <taxon>Flavobacteriia</taxon>
        <taxon>Flavobacteriales</taxon>
        <taxon>Weeksellaceae</taxon>
        <taxon>Bergeyella</taxon>
    </lineage>
</organism>
<proteinExistence type="predicted"/>
<protein>
    <submittedName>
        <fullName evidence="1">Uncharacterized protein</fullName>
    </submittedName>
</protein>
<dbReference type="AlphaFoldDB" id="A0A7Z8YQ59"/>
<reference evidence="1 2" key="1">
    <citation type="submission" date="2018-11" db="EMBL/GenBank/DDBJ databases">
        <authorList>
            <consortium name="Pathogen Informatics"/>
        </authorList>
    </citation>
    <scope>NUCLEOTIDE SEQUENCE [LARGE SCALE GENOMIC DNA]</scope>
    <source>
        <strain evidence="1 2">NCTC12929</strain>
    </source>
</reference>
<evidence type="ECO:0000313" key="1">
    <source>
        <dbReference type="EMBL" id="VDH04621.1"/>
    </source>
</evidence>
<dbReference type="Proteomes" id="UP000270205">
    <property type="component" value="Unassembled WGS sequence"/>
</dbReference>
<gene>
    <name evidence="1" type="ORF">NCTC12929_01529</name>
</gene>
<accession>A0A7Z8YQ59</accession>
<name>A0A7Z8YQ59_9FLAO</name>
<evidence type="ECO:0000313" key="2">
    <source>
        <dbReference type="Proteomes" id="UP000270205"/>
    </source>
</evidence>
<dbReference type="EMBL" id="UYIV01000001">
    <property type="protein sequence ID" value="VDH04621.1"/>
    <property type="molecule type" value="Genomic_DNA"/>
</dbReference>
<dbReference type="RefSeq" id="WP_125151366.1">
    <property type="nucleotide sequence ID" value="NZ_UYIV01000001.1"/>
</dbReference>
<comment type="caution">
    <text evidence="1">The sequence shown here is derived from an EMBL/GenBank/DDBJ whole genome shotgun (WGS) entry which is preliminary data.</text>
</comment>